<sequence length="177" mass="18862">MKDKIRSWLHLALQTLLGTFSLQGRSTRSEVIGWFVLVTLLNAVLLALASLLLSGAALAWTQIAVPAATTLPAFALLVRRMHDIGLRGWWSLPLIIVGFKNLALDAISLTAGWGLRGNIEAVTRYLDWALLPAFAFAYLLVLVAPGTSGGNRFGPNPRLASTNAPPPTSPPSAVPGT</sequence>
<feature type="region of interest" description="Disordered" evidence="1">
    <location>
        <begin position="153"/>
        <end position="177"/>
    </location>
</feature>
<name>A0ABV6S3G1_9SPHN</name>
<dbReference type="EMBL" id="JBHLTM010000016">
    <property type="protein sequence ID" value="MFC0683771.1"/>
    <property type="molecule type" value="Genomic_DNA"/>
</dbReference>
<accession>A0ABV6S3G1</accession>
<feature type="transmembrane region" description="Helical" evidence="2">
    <location>
        <begin position="31"/>
        <end position="53"/>
    </location>
</feature>
<dbReference type="PANTHER" id="PTHR34980:SF2">
    <property type="entry name" value="INNER MEMBRANE PROTEIN YHAH-RELATED"/>
    <property type="match status" value="1"/>
</dbReference>
<protein>
    <submittedName>
        <fullName evidence="3">DUF805 domain-containing protein</fullName>
    </submittedName>
</protein>
<keyword evidence="4" id="KW-1185">Reference proteome</keyword>
<dbReference type="Pfam" id="PF05656">
    <property type="entry name" value="DUF805"/>
    <property type="match status" value="1"/>
</dbReference>
<keyword evidence="2" id="KW-1133">Transmembrane helix</keyword>
<gene>
    <name evidence="3" type="ORF">ACFFF8_04115</name>
</gene>
<feature type="transmembrane region" description="Helical" evidence="2">
    <location>
        <begin position="125"/>
        <end position="144"/>
    </location>
</feature>
<reference evidence="3 4" key="1">
    <citation type="submission" date="2024-09" db="EMBL/GenBank/DDBJ databases">
        <authorList>
            <person name="Sun Q."/>
            <person name="Mori K."/>
        </authorList>
    </citation>
    <scope>NUCLEOTIDE SEQUENCE [LARGE SCALE GENOMIC DNA]</scope>
    <source>
        <strain evidence="3 4">CICC 11035S</strain>
    </source>
</reference>
<evidence type="ECO:0000256" key="2">
    <source>
        <dbReference type="SAM" id="Phobius"/>
    </source>
</evidence>
<proteinExistence type="predicted"/>
<dbReference type="Proteomes" id="UP001589858">
    <property type="component" value="Unassembled WGS sequence"/>
</dbReference>
<evidence type="ECO:0000313" key="3">
    <source>
        <dbReference type="EMBL" id="MFC0683771.1"/>
    </source>
</evidence>
<dbReference type="InterPro" id="IPR008523">
    <property type="entry name" value="DUF805"/>
</dbReference>
<keyword evidence="2" id="KW-0472">Membrane</keyword>
<keyword evidence="2" id="KW-0812">Transmembrane</keyword>
<dbReference type="PANTHER" id="PTHR34980">
    <property type="entry name" value="INNER MEMBRANE PROTEIN-RELATED-RELATED"/>
    <property type="match status" value="1"/>
</dbReference>
<evidence type="ECO:0000256" key="1">
    <source>
        <dbReference type="SAM" id="MobiDB-lite"/>
    </source>
</evidence>
<feature type="compositionally biased region" description="Pro residues" evidence="1">
    <location>
        <begin position="164"/>
        <end position="177"/>
    </location>
</feature>
<feature type="transmembrane region" description="Helical" evidence="2">
    <location>
        <begin position="90"/>
        <end position="113"/>
    </location>
</feature>
<comment type="caution">
    <text evidence="3">The sequence shown here is derived from an EMBL/GenBank/DDBJ whole genome shotgun (WGS) entry which is preliminary data.</text>
</comment>
<evidence type="ECO:0000313" key="4">
    <source>
        <dbReference type="Proteomes" id="UP001589858"/>
    </source>
</evidence>
<dbReference type="RefSeq" id="WP_267220142.1">
    <property type="nucleotide sequence ID" value="NZ_JAPCWC010000006.1"/>
</dbReference>
<feature type="transmembrane region" description="Helical" evidence="2">
    <location>
        <begin position="59"/>
        <end position="78"/>
    </location>
</feature>
<organism evidence="3 4">
    <name type="scientific">Novosphingobium clariflavum</name>
    <dbReference type="NCBI Taxonomy" id="2029884"/>
    <lineage>
        <taxon>Bacteria</taxon>
        <taxon>Pseudomonadati</taxon>
        <taxon>Pseudomonadota</taxon>
        <taxon>Alphaproteobacteria</taxon>
        <taxon>Sphingomonadales</taxon>
        <taxon>Sphingomonadaceae</taxon>
        <taxon>Novosphingobium</taxon>
    </lineage>
</organism>